<dbReference type="InterPro" id="IPR054593">
    <property type="entry name" value="Beta-mannosidase-like_N2"/>
</dbReference>
<evidence type="ECO:0000256" key="5">
    <source>
        <dbReference type="ARBA" id="ARBA00022729"/>
    </source>
</evidence>
<reference evidence="15" key="1">
    <citation type="submission" date="2021-05" db="EMBL/GenBank/DDBJ databases">
        <authorList>
            <person name="Alioto T."/>
            <person name="Alioto T."/>
            <person name="Gomez Garrido J."/>
        </authorList>
    </citation>
    <scope>NUCLEOTIDE SEQUENCE</scope>
</reference>
<dbReference type="InterPro" id="IPR013783">
    <property type="entry name" value="Ig-like_fold"/>
</dbReference>
<evidence type="ECO:0000256" key="4">
    <source>
        <dbReference type="ARBA" id="ARBA00012754"/>
    </source>
</evidence>
<protein>
    <recommendedName>
        <fullName evidence="4">beta-mannosidase</fullName>
        <ecNumber evidence="4">3.2.1.25</ecNumber>
    </recommendedName>
    <alternativeName>
        <fullName evidence="10">Mannanase</fullName>
    </alternativeName>
</protein>
<comment type="catalytic activity">
    <reaction evidence="1">
        <text>Hydrolysis of terminal, non-reducing beta-D-mannose residues in beta-D-mannosides.</text>
        <dbReference type="EC" id="3.2.1.25"/>
    </reaction>
</comment>
<keyword evidence="12" id="KW-1133">Transmembrane helix</keyword>
<evidence type="ECO:0000256" key="7">
    <source>
        <dbReference type="ARBA" id="ARBA00023180"/>
    </source>
</evidence>
<comment type="subcellular location">
    <subcellularLocation>
        <location evidence="2">Lysosome</location>
    </subcellularLocation>
</comment>
<dbReference type="InterPro" id="IPR050887">
    <property type="entry name" value="Beta-mannosidase_GH2"/>
</dbReference>
<evidence type="ECO:0000259" key="14">
    <source>
        <dbReference type="Pfam" id="PF22666"/>
    </source>
</evidence>
<dbReference type="Pfam" id="PF22666">
    <property type="entry name" value="Glyco_hydro_2_N2"/>
    <property type="match status" value="1"/>
</dbReference>
<keyword evidence="9" id="KW-0326">Glycosidase</keyword>
<name>A0A8D8RMZ7_9HEMI</name>
<dbReference type="SUPFAM" id="SSF49785">
    <property type="entry name" value="Galactose-binding domain-like"/>
    <property type="match status" value="1"/>
</dbReference>
<dbReference type="GO" id="GO:0004567">
    <property type="term" value="F:beta-mannosidase activity"/>
    <property type="evidence" value="ECO:0007669"/>
    <property type="project" value="UniProtKB-EC"/>
</dbReference>
<dbReference type="AlphaFoldDB" id="A0A8D8RMZ7"/>
<keyword evidence="7" id="KW-0325">Glycoprotein</keyword>
<evidence type="ECO:0000256" key="9">
    <source>
        <dbReference type="ARBA" id="ARBA00023295"/>
    </source>
</evidence>
<feature type="compositionally biased region" description="Low complexity" evidence="11">
    <location>
        <begin position="744"/>
        <end position="758"/>
    </location>
</feature>
<dbReference type="EC" id="3.2.1.25" evidence="4"/>
<keyword evidence="6" id="KW-0378">Hydrolase</keyword>
<dbReference type="GO" id="GO:0005764">
    <property type="term" value="C:lysosome"/>
    <property type="evidence" value="ECO:0007669"/>
    <property type="project" value="UniProtKB-SubCell"/>
</dbReference>
<dbReference type="SUPFAM" id="SSF49303">
    <property type="entry name" value="beta-Galactosidase/glucuronidase domain"/>
    <property type="match status" value="2"/>
</dbReference>
<dbReference type="FunFam" id="2.60.120.260:FF:000060">
    <property type="entry name" value="Probable beta-mannosidase"/>
    <property type="match status" value="1"/>
</dbReference>
<keyword evidence="8" id="KW-0458">Lysosome</keyword>
<evidence type="ECO:0000256" key="1">
    <source>
        <dbReference type="ARBA" id="ARBA00000829"/>
    </source>
</evidence>
<dbReference type="SUPFAM" id="SSF51445">
    <property type="entry name" value="(Trans)glycosidases"/>
    <property type="match status" value="1"/>
</dbReference>
<dbReference type="InterPro" id="IPR041625">
    <property type="entry name" value="Beta-mannosidase_Ig"/>
</dbReference>
<evidence type="ECO:0000313" key="15">
    <source>
        <dbReference type="EMBL" id="CAG6651764.1"/>
    </source>
</evidence>
<accession>A0A8D8RMZ7</accession>
<keyword evidence="12" id="KW-0472">Membrane</keyword>
<evidence type="ECO:0000256" key="11">
    <source>
        <dbReference type="SAM" id="MobiDB-lite"/>
    </source>
</evidence>
<dbReference type="Gene3D" id="3.20.20.80">
    <property type="entry name" value="Glycosidases"/>
    <property type="match status" value="1"/>
</dbReference>
<keyword evidence="5" id="KW-0732">Signal</keyword>
<dbReference type="InterPro" id="IPR036156">
    <property type="entry name" value="Beta-gal/glucu_dom_sf"/>
</dbReference>
<feature type="domain" description="Beta-mannosidase Ig-fold" evidence="13">
    <location>
        <begin position="884"/>
        <end position="957"/>
    </location>
</feature>
<feature type="transmembrane region" description="Helical" evidence="12">
    <location>
        <begin position="6"/>
        <end position="25"/>
    </location>
</feature>
<keyword evidence="12" id="KW-0812">Transmembrane</keyword>
<evidence type="ECO:0000256" key="2">
    <source>
        <dbReference type="ARBA" id="ARBA00004371"/>
    </source>
</evidence>
<evidence type="ECO:0000259" key="13">
    <source>
        <dbReference type="Pfam" id="PF17753"/>
    </source>
</evidence>
<evidence type="ECO:0000256" key="12">
    <source>
        <dbReference type="SAM" id="Phobius"/>
    </source>
</evidence>
<proteinExistence type="inferred from homology"/>
<dbReference type="Gene3D" id="2.60.120.260">
    <property type="entry name" value="Galactose-binding domain-like"/>
    <property type="match status" value="1"/>
</dbReference>
<organism evidence="15">
    <name type="scientific">Cacopsylla melanoneura</name>
    <dbReference type="NCBI Taxonomy" id="428564"/>
    <lineage>
        <taxon>Eukaryota</taxon>
        <taxon>Metazoa</taxon>
        <taxon>Ecdysozoa</taxon>
        <taxon>Arthropoda</taxon>
        <taxon>Hexapoda</taxon>
        <taxon>Insecta</taxon>
        <taxon>Pterygota</taxon>
        <taxon>Neoptera</taxon>
        <taxon>Paraneoptera</taxon>
        <taxon>Hemiptera</taxon>
        <taxon>Sternorrhyncha</taxon>
        <taxon>Psylloidea</taxon>
        <taxon>Psyllidae</taxon>
        <taxon>Psyllinae</taxon>
        <taxon>Cacopsylla</taxon>
    </lineage>
</organism>
<evidence type="ECO:0000256" key="8">
    <source>
        <dbReference type="ARBA" id="ARBA00023228"/>
    </source>
</evidence>
<dbReference type="Gene3D" id="2.60.40.10">
    <property type="entry name" value="Immunoglobulins"/>
    <property type="match status" value="3"/>
</dbReference>
<evidence type="ECO:0000256" key="10">
    <source>
        <dbReference type="ARBA" id="ARBA00033445"/>
    </source>
</evidence>
<sequence>MVSINFKLITYNLYSVCYVIMNSFPYIQMMRIIFVLFISSCLSLYSCLTLDLSKSETTVTNSNKSIHIPASIPGGIYSDLISAKVIPQDDIFYRYNDVELRWVGHDDWTYTINITLTEEYLTTQHQDLVLSGVDTIASITLNDHYIGNTSNMFVEYSFNVKPFLQLQNSLVIVIYSPIRLAQSVSLSLPHNVPPLCNPDTYHGECHINVLRKMQASFAWDWGPAFPSMGLWKPVYIYCYDDDVSLHSVSTHVLEAEDEWIVHIQAFVHTTMETRQATREVKVESVLELETRVLRQTKSHPQVERDAVEQGVLVVKGEMRVKKSLVKLWWPNGYGSQPLYNLEVILNHMNKKQSKSVAIGFRTIRIVQDPVPNKKGLTFYFLVNNVPIFAKGSNFIPSHILPEKSADYVTINRLLHSAMLTHTNMIRVWGGGLYESDMFYQLCDRYGILVWQDMMFACATYPATDDFLHSVSLEISQQVRRLKTHASIAVWAGNNENEVALRQNWYSTDKNQSLYFEEYRKLYVDVIRTVVNKEDPSREYLTSSPSNGKESEKENFIANNPYDPLYGDTHNYNYLVDSWDPASFYPVPRFCSEYGFQSLPSHSSLASIATREDLDSLKTPLMTHRQHLSMGNFYLVLLIERQMAIDLNLNDNLKTVIYYSQISQAMSIKTETEVYRRHRSVLSDDGIGLTMGALYWQLNDVWQAPSWSSIEFSGRWKMLHFYAAKFFAPVIISPTLDFISKNSPSFSNGPSSNSSSNKSPSRKFSSKKSPSLSFPSKELTLTLVNDLETNIVDNLMIHVSVYTWNSTTPIRHLSKPYTLKKACSEVAWTLPMDDLAKGYSFEEILIRASVTDSTNIPLLHDNYLFPSSLKRAVRFMKPAKVAILSVKLSSKDQYLVHLQSSSIALFVWLELEGLDVDERLVYFSDNGFHMVTEDHIITITAPNVTSQLINDHLQIQVFNNFKT</sequence>
<dbReference type="EMBL" id="HBUF01168982">
    <property type="protein sequence ID" value="CAG6651764.1"/>
    <property type="molecule type" value="Transcribed_RNA"/>
</dbReference>
<comment type="similarity">
    <text evidence="3">Belongs to the glycosyl hydrolase 2 family.</text>
</comment>
<dbReference type="GO" id="GO:0006516">
    <property type="term" value="P:glycoprotein catabolic process"/>
    <property type="evidence" value="ECO:0007669"/>
    <property type="project" value="TreeGrafter"/>
</dbReference>
<evidence type="ECO:0000256" key="3">
    <source>
        <dbReference type="ARBA" id="ARBA00007401"/>
    </source>
</evidence>
<dbReference type="PANTHER" id="PTHR43730:SF1">
    <property type="entry name" value="BETA-MANNOSIDASE"/>
    <property type="match status" value="1"/>
</dbReference>
<dbReference type="PANTHER" id="PTHR43730">
    <property type="entry name" value="BETA-MANNOSIDASE"/>
    <property type="match status" value="1"/>
</dbReference>
<feature type="domain" description="Beta-mannosidase-like galactose-binding" evidence="14">
    <location>
        <begin position="59"/>
        <end position="232"/>
    </location>
</feature>
<feature type="region of interest" description="Disordered" evidence="11">
    <location>
        <begin position="744"/>
        <end position="772"/>
    </location>
</feature>
<dbReference type="FunFam" id="3.20.20.80:FF:000050">
    <property type="entry name" value="Beta-mannosidase B"/>
    <property type="match status" value="1"/>
</dbReference>
<evidence type="ECO:0000256" key="6">
    <source>
        <dbReference type="ARBA" id="ARBA00022801"/>
    </source>
</evidence>
<dbReference type="InterPro" id="IPR008979">
    <property type="entry name" value="Galactose-bd-like_sf"/>
</dbReference>
<dbReference type="InterPro" id="IPR017853">
    <property type="entry name" value="GH"/>
</dbReference>
<dbReference type="Pfam" id="PF17753">
    <property type="entry name" value="Ig_mannosidase"/>
    <property type="match status" value="1"/>
</dbReference>